<dbReference type="SMART" id="SM00939">
    <property type="entry name" value="PepX_C"/>
    <property type="match status" value="1"/>
</dbReference>
<dbReference type="EMBL" id="LT629749">
    <property type="protein sequence ID" value="SDS95213.1"/>
    <property type="molecule type" value="Genomic_DNA"/>
</dbReference>
<dbReference type="STRING" id="546871.SAMN04488543_2705"/>
<keyword evidence="1" id="KW-0378">Hydrolase</keyword>
<dbReference type="AlphaFoldDB" id="A0A1H1WDL0"/>
<dbReference type="Pfam" id="PF08530">
    <property type="entry name" value="PepX_C"/>
    <property type="match status" value="1"/>
</dbReference>
<dbReference type="Gene3D" id="3.40.50.1820">
    <property type="entry name" value="alpha/beta hydrolase"/>
    <property type="match status" value="1"/>
</dbReference>
<accession>A0A1H1WDL0</accession>
<dbReference type="InterPro" id="IPR000383">
    <property type="entry name" value="Xaa-Pro-like_dom"/>
</dbReference>
<dbReference type="RefSeq" id="WP_091413460.1">
    <property type="nucleotide sequence ID" value="NZ_LT629749.1"/>
</dbReference>
<evidence type="ECO:0000256" key="2">
    <source>
        <dbReference type="SAM" id="MobiDB-lite"/>
    </source>
</evidence>
<dbReference type="InterPro" id="IPR005674">
    <property type="entry name" value="CocE/Ser_esterase"/>
</dbReference>
<protein>
    <recommendedName>
        <fullName evidence="3">Xaa-Pro dipeptidyl-peptidase C-terminal domain-containing protein</fullName>
    </recommendedName>
</protein>
<evidence type="ECO:0000313" key="4">
    <source>
        <dbReference type="EMBL" id="SDS95213.1"/>
    </source>
</evidence>
<dbReference type="InterPro" id="IPR013736">
    <property type="entry name" value="Xaa-Pro_dipept_C"/>
</dbReference>
<reference evidence="4 5" key="1">
    <citation type="submission" date="2016-10" db="EMBL/GenBank/DDBJ databases">
        <authorList>
            <person name="de Groot N.N."/>
        </authorList>
    </citation>
    <scope>NUCLEOTIDE SEQUENCE [LARGE SCALE GENOMIC DNA]</scope>
    <source>
        <strain evidence="4 5">DSM 21741</strain>
    </source>
</reference>
<dbReference type="Gene3D" id="2.60.120.260">
    <property type="entry name" value="Galactose-binding domain-like"/>
    <property type="match status" value="1"/>
</dbReference>
<organism evidence="4 5">
    <name type="scientific">Friedmanniella luteola</name>
    <dbReference type="NCBI Taxonomy" id="546871"/>
    <lineage>
        <taxon>Bacteria</taxon>
        <taxon>Bacillati</taxon>
        <taxon>Actinomycetota</taxon>
        <taxon>Actinomycetes</taxon>
        <taxon>Propionibacteriales</taxon>
        <taxon>Nocardioidaceae</taxon>
        <taxon>Friedmanniella</taxon>
    </lineage>
</organism>
<dbReference type="SUPFAM" id="SSF49785">
    <property type="entry name" value="Galactose-binding domain-like"/>
    <property type="match status" value="1"/>
</dbReference>
<dbReference type="NCBIfam" id="TIGR00976">
    <property type="entry name" value="CocE_NonD"/>
    <property type="match status" value="1"/>
</dbReference>
<dbReference type="Pfam" id="PF02129">
    <property type="entry name" value="Peptidase_S15"/>
    <property type="match status" value="1"/>
</dbReference>
<dbReference type="OrthoDB" id="5240615at2"/>
<name>A0A1H1WDL0_9ACTN</name>
<feature type="domain" description="Xaa-Pro dipeptidyl-peptidase C-terminal" evidence="3">
    <location>
        <begin position="325"/>
        <end position="555"/>
    </location>
</feature>
<evidence type="ECO:0000313" key="5">
    <source>
        <dbReference type="Proteomes" id="UP000199092"/>
    </source>
</evidence>
<dbReference type="GO" id="GO:0008239">
    <property type="term" value="F:dipeptidyl-peptidase activity"/>
    <property type="evidence" value="ECO:0007669"/>
    <property type="project" value="InterPro"/>
</dbReference>
<dbReference type="Gene3D" id="1.10.3020.10">
    <property type="entry name" value="alpha-amino acid ester hydrolase ( Helical cap domain)"/>
    <property type="match status" value="1"/>
</dbReference>
<dbReference type="InterPro" id="IPR008979">
    <property type="entry name" value="Galactose-bd-like_sf"/>
</dbReference>
<evidence type="ECO:0000259" key="3">
    <source>
        <dbReference type="SMART" id="SM00939"/>
    </source>
</evidence>
<dbReference type="Proteomes" id="UP000199092">
    <property type="component" value="Chromosome I"/>
</dbReference>
<proteinExistence type="predicted"/>
<keyword evidence="5" id="KW-1185">Reference proteome</keyword>
<evidence type="ECO:0000256" key="1">
    <source>
        <dbReference type="ARBA" id="ARBA00022801"/>
    </source>
</evidence>
<sequence length="590" mass="63402">MDSGSSHPGGRPAVLRTRRHRVLDLAVARALRLPAGHHDHTLVRDVRVPMRDGVELLTDVYSPVGPSSGTLLLRTPYGRTGSVTLLTARYHATHGYLVVHQSCRGTAGSGGDFEPFSREVEDGADTVGWLREQPWFDGRFALCGPSYLGFTAWAIMVDPPPELAAAVVAVAAHDNHQVVHQGGAFSLEAVLGLAESFDHLDDGTLGGILRLLTQRRRLRPGFEELPLVRIQDTLLRGSRAPFRAWLTATDPDDPVWRSVRLGRALDRVDVPVLLQEGWQDRFGEQMIEQYQRLRQRGVDVGLTIGPWTHVEFVHQGSGVAMAEALDWLAEHLGGAGNRHRPSPVRVFVTGAGEWRSLPAWPPATEEHVLHLQPGGGLAVDAPPPGSPPSTFVYDPADPTPAVGGRVINPQRGGYRDNRGLETRADVLTFTGSPLAAPLEVVGTPVVELVHRTDNPHADLFVRLCEVTADGRSTNLTDGFRRLGPDEAGAATVRLRFEAVAHRFAPGTRIRLQVSGGAHPRFARNLGTDDDPATGTTLAPSHRAVHHGDGGCSRLVLPCTAGPRVPPGPPPPTPAVVSAPRAEGAPTTPGV</sequence>
<dbReference type="InterPro" id="IPR029058">
    <property type="entry name" value="AB_hydrolase_fold"/>
</dbReference>
<dbReference type="SUPFAM" id="SSF53474">
    <property type="entry name" value="alpha/beta-Hydrolases"/>
    <property type="match status" value="1"/>
</dbReference>
<feature type="region of interest" description="Disordered" evidence="2">
    <location>
        <begin position="562"/>
        <end position="590"/>
    </location>
</feature>
<gene>
    <name evidence="4" type="ORF">SAMN04488543_2705</name>
</gene>
<feature type="compositionally biased region" description="Pro residues" evidence="2">
    <location>
        <begin position="563"/>
        <end position="573"/>
    </location>
</feature>